<protein>
    <recommendedName>
        <fullName evidence="11">Coatomer subunit epsilon</fullName>
    </recommendedName>
</protein>
<dbReference type="Proteomes" id="UP000288168">
    <property type="component" value="Unassembled WGS sequence"/>
</dbReference>
<dbReference type="InterPro" id="IPR006822">
    <property type="entry name" value="Coatomer_esu"/>
</dbReference>
<evidence type="ECO:0000256" key="8">
    <source>
        <dbReference type="ARBA" id="ARBA00023034"/>
    </source>
</evidence>
<comment type="subcellular location">
    <subcellularLocation>
        <location evidence="2">Cytoplasmic vesicle</location>
        <location evidence="2">COPI-coated vesicle membrane</location>
        <topology evidence="2">Peripheral membrane protein</topology>
        <orientation evidence="2">Cytoplasmic side</orientation>
    </subcellularLocation>
    <subcellularLocation>
        <location evidence="1">Golgi apparatus membrane</location>
        <topology evidence="1">Peripheral membrane protein</topology>
        <orientation evidence="1">Cytoplasmic side</orientation>
    </subcellularLocation>
</comment>
<dbReference type="GO" id="GO:0005198">
    <property type="term" value="F:structural molecule activity"/>
    <property type="evidence" value="ECO:0007669"/>
    <property type="project" value="UniProtKB-UniRule"/>
</dbReference>
<comment type="caution">
    <text evidence="12">The sequence shown here is derived from an EMBL/GenBank/DDBJ whole genome shotgun (WGS) entry which is preliminary data.</text>
</comment>
<keyword evidence="10 11" id="KW-0968">Cytoplasmic vesicle</keyword>
<dbReference type="GO" id="GO:0030126">
    <property type="term" value="C:COPI vesicle coat"/>
    <property type="evidence" value="ECO:0007669"/>
    <property type="project" value="TreeGrafter"/>
</dbReference>
<keyword evidence="5 11" id="KW-0963">Cytoplasm</keyword>
<dbReference type="PIRSF" id="PIRSF016478">
    <property type="entry name" value="Coatomer_esu"/>
    <property type="match status" value="1"/>
</dbReference>
<gene>
    <name evidence="12" type="ORF">CEP54_003443</name>
</gene>
<dbReference type="GO" id="GO:0015031">
    <property type="term" value="P:protein transport"/>
    <property type="evidence" value="ECO:0007669"/>
    <property type="project" value="UniProtKB-UniRule"/>
</dbReference>
<evidence type="ECO:0000256" key="9">
    <source>
        <dbReference type="ARBA" id="ARBA00023136"/>
    </source>
</evidence>
<keyword evidence="7 11" id="KW-0653">Protein transport</keyword>
<evidence type="ECO:0000256" key="2">
    <source>
        <dbReference type="ARBA" id="ARBA00004347"/>
    </source>
</evidence>
<dbReference type="Gene3D" id="1.25.40.10">
    <property type="entry name" value="Tetratricopeptide repeat domain"/>
    <property type="match status" value="1"/>
</dbReference>
<dbReference type="STRING" id="1325734.A0A428QNZ4"/>
<evidence type="ECO:0000256" key="4">
    <source>
        <dbReference type="ARBA" id="ARBA00022448"/>
    </source>
</evidence>
<evidence type="ECO:0000256" key="1">
    <source>
        <dbReference type="ARBA" id="ARBA00004255"/>
    </source>
</evidence>
<reference evidence="12 13" key="1">
    <citation type="submission" date="2017-06" db="EMBL/GenBank/DDBJ databases">
        <title>Comparative genomic analysis of Ambrosia Fusariam Clade fungi.</title>
        <authorList>
            <person name="Stajich J.E."/>
            <person name="Carrillo J."/>
            <person name="Kijimoto T."/>
            <person name="Eskalen A."/>
            <person name="O'Donnell K."/>
            <person name="Kasson M."/>
        </authorList>
    </citation>
    <scope>NUCLEOTIDE SEQUENCE [LARGE SCALE GENOMIC DNA]</scope>
    <source>
        <strain evidence="12 13">NRRL62584</strain>
    </source>
</reference>
<dbReference type="PANTHER" id="PTHR10805:SF0">
    <property type="entry name" value="COATOMER SUBUNIT EPSILON"/>
    <property type="match status" value="1"/>
</dbReference>
<dbReference type="InterPro" id="IPR011990">
    <property type="entry name" value="TPR-like_helical_dom_sf"/>
</dbReference>
<dbReference type="FunFam" id="1.25.40.10:FF:000613">
    <property type="entry name" value="Coatomer subunit epsilon"/>
    <property type="match status" value="1"/>
</dbReference>
<dbReference type="GO" id="GO:0006888">
    <property type="term" value="P:endoplasmic reticulum to Golgi vesicle-mediated transport"/>
    <property type="evidence" value="ECO:0007669"/>
    <property type="project" value="TreeGrafter"/>
</dbReference>
<dbReference type="OrthoDB" id="310217at2759"/>
<dbReference type="AlphaFoldDB" id="A0A428QNZ4"/>
<sequence length="294" mass="31449">MDPYSAEGELINIHNYFHQGQYQEVIDFDTSSFSPDNALPVRVLVLRARLALGQAEDVLADVKGESDPALEALGALAELSLGKVDSAVKTVEKLAASSADNTTVLIIGGTVLQAAGKSDEALALLTQHQGSLDAVALIVQIHLQQNRTDLALKEVSAARRWAQDSLLVNLAESWVGLRVGGEKYQQAFYVFEELAQAPSTSSVRSLVSQAVCELHLGRTEEAQAALEQALEKDASSADAIANLLVLNVISGNSPKELTDKLKAADPNHQFLSDLEEKSALFDKAATKYSPKVSA</sequence>
<dbReference type="EMBL" id="NKCI01000022">
    <property type="protein sequence ID" value="RSL66970.1"/>
    <property type="molecule type" value="Genomic_DNA"/>
</dbReference>
<dbReference type="Pfam" id="PF04733">
    <property type="entry name" value="Coatomer_E"/>
    <property type="match status" value="1"/>
</dbReference>
<evidence type="ECO:0000313" key="13">
    <source>
        <dbReference type="Proteomes" id="UP000288168"/>
    </source>
</evidence>
<evidence type="ECO:0000256" key="5">
    <source>
        <dbReference type="ARBA" id="ARBA00022490"/>
    </source>
</evidence>
<organism evidence="12 13">
    <name type="scientific">Fusarium duplospermum</name>
    <dbReference type="NCBI Taxonomy" id="1325734"/>
    <lineage>
        <taxon>Eukaryota</taxon>
        <taxon>Fungi</taxon>
        <taxon>Dikarya</taxon>
        <taxon>Ascomycota</taxon>
        <taxon>Pezizomycotina</taxon>
        <taxon>Sordariomycetes</taxon>
        <taxon>Hypocreomycetidae</taxon>
        <taxon>Hypocreales</taxon>
        <taxon>Nectriaceae</taxon>
        <taxon>Fusarium</taxon>
        <taxon>Fusarium solani species complex</taxon>
    </lineage>
</organism>
<evidence type="ECO:0000313" key="12">
    <source>
        <dbReference type="EMBL" id="RSL66970.1"/>
    </source>
</evidence>
<evidence type="ECO:0000256" key="3">
    <source>
        <dbReference type="ARBA" id="ARBA00008827"/>
    </source>
</evidence>
<keyword evidence="8 11" id="KW-0333">Golgi apparatus</keyword>
<evidence type="ECO:0000256" key="11">
    <source>
        <dbReference type="PIRNR" id="PIRNR016478"/>
    </source>
</evidence>
<keyword evidence="13" id="KW-1185">Reference proteome</keyword>
<keyword evidence="6 11" id="KW-0931">ER-Golgi transport</keyword>
<evidence type="ECO:0000256" key="6">
    <source>
        <dbReference type="ARBA" id="ARBA00022892"/>
    </source>
</evidence>
<dbReference type="GO" id="GO:0006890">
    <property type="term" value="P:retrograde vesicle-mediated transport, Golgi to endoplasmic reticulum"/>
    <property type="evidence" value="ECO:0007669"/>
    <property type="project" value="UniProtKB-UniRule"/>
</dbReference>
<accession>A0A428QNZ4</accession>
<dbReference type="GO" id="GO:0006891">
    <property type="term" value="P:intra-Golgi vesicle-mediated transport"/>
    <property type="evidence" value="ECO:0007669"/>
    <property type="project" value="TreeGrafter"/>
</dbReference>
<dbReference type="GO" id="GO:0000139">
    <property type="term" value="C:Golgi membrane"/>
    <property type="evidence" value="ECO:0007669"/>
    <property type="project" value="UniProtKB-SubCell"/>
</dbReference>
<evidence type="ECO:0000256" key="10">
    <source>
        <dbReference type="ARBA" id="ARBA00023329"/>
    </source>
</evidence>
<comment type="function">
    <text evidence="11">The coatomer is a cytosolic protein complex that binds to dilysine motifs and reversibly associates with Golgi non-clathrin-coated vesicles, which further mediate biosynthetic protein transport from the ER, via the Golgi up to the trans Golgi network. The coatomer complex is required for budding from Golgi membranes, and is essential for the retrograde Golgi-to-ER transport of dilysine-tagged proteins.</text>
</comment>
<dbReference type="PANTHER" id="PTHR10805">
    <property type="entry name" value="COATOMER SUBUNIT EPSILON"/>
    <property type="match status" value="1"/>
</dbReference>
<comment type="similarity">
    <text evidence="3 11">Belongs to the COPE family.</text>
</comment>
<keyword evidence="4 11" id="KW-0813">Transport</keyword>
<name>A0A428QNZ4_9HYPO</name>
<evidence type="ECO:0000256" key="7">
    <source>
        <dbReference type="ARBA" id="ARBA00022927"/>
    </source>
</evidence>
<dbReference type="SUPFAM" id="SSF48452">
    <property type="entry name" value="TPR-like"/>
    <property type="match status" value="1"/>
</dbReference>
<proteinExistence type="inferred from homology"/>
<keyword evidence="9 11" id="KW-0472">Membrane</keyword>